<evidence type="ECO:0000313" key="1">
    <source>
        <dbReference type="EnsemblPlants" id="AET4Gv20809900.4"/>
    </source>
</evidence>
<reference evidence="1" key="3">
    <citation type="journal article" date="2017" name="Nature">
        <title>Genome sequence of the progenitor of the wheat D genome Aegilops tauschii.</title>
        <authorList>
            <person name="Luo M.C."/>
            <person name="Gu Y.Q."/>
            <person name="Puiu D."/>
            <person name="Wang H."/>
            <person name="Twardziok S.O."/>
            <person name="Deal K.R."/>
            <person name="Huo N."/>
            <person name="Zhu T."/>
            <person name="Wang L."/>
            <person name="Wang Y."/>
            <person name="McGuire P.E."/>
            <person name="Liu S."/>
            <person name="Long H."/>
            <person name="Ramasamy R.K."/>
            <person name="Rodriguez J.C."/>
            <person name="Van S.L."/>
            <person name="Yuan L."/>
            <person name="Wang Z."/>
            <person name="Xia Z."/>
            <person name="Xiao L."/>
            <person name="Anderson O.D."/>
            <person name="Ouyang S."/>
            <person name="Liang Y."/>
            <person name="Zimin A.V."/>
            <person name="Pertea G."/>
            <person name="Qi P."/>
            <person name="Bennetzen J.L."/>
            <person name="Dai X."/>
            <person name="Dawson M.W."/>
            <person name="Muller H.G."/>
            <person name="Kugler K."/>
            <person name="Rivarola-Duarte L."/>
            <person name="Spannagl M."/>
            <person name="Mayer K.F.X."/>
            <person name="Lu F.H."/>
            <person name="Bevan M.W."/>
            <person name="Leroy P."/>
            <person name="Li P."/>
            <person name="You F.M."/>
            <person name="Sun Q."/>
            <person name="Liu Z."/>
            <person name="Lyons E."/>
            <person name="Wicker T."/>
            <person name="Salzberg S.L."/>
            <person name="Devos K.M."/>
            <person name="Dvorak J."/>
        </authorList>
    </citation>
    <scope>NUCLEOTIDE SEQUENCE [LARGE SCALE GENOMIC DNA]</scope>
    <source>
        <strain evidence="1">cv. AL8/78</strain>
    </source>
</reference>
<reference evidence="1" key="5">
    <citation type="journal article" date="2021" name="G3 (Bethesda)">
        <title>Aegilops tauschii genome assembly Aet v5.0 features greater sequence contiguity and improved annotation.</title>
        <authorList>
            <person name="Wang L."/>
            <person name="Zhu T."/>
            <person name="Rodriguez J.C."/>
            <person name="Deal K.R."/>
            <person name="Dubcovsky J."/>
            <person name="McGuire P.E."/>
            <person name="Lux T."/>
            <person name="Spannagl M."/>
            <person name="Mayer K.F.X."/>
            <person name="Baldrich P."/>
            <person name="Meyers B.C."/>
            <person name="Huo N."/>
            <person name="Gu Y.Q."/>
            <person name="Zhou H."/>
            <person name="Devos K.M."/>
            <person name="Bennetzen J.L."/>
            <person name="Unver T."/>
            <person name="Budak H."/>
            <person name="Gulick P.J."/>
            <person name="Galiba G."/>
            <person name="Kalapos B."/>
            <person name="Nelson D.R."/>
            <person name="Li P."/>
            <person name="You F.M."/>
            <person name="Luo M.C."/>
            <person name="Dvorak J."/>
        </authorList>
    </citation>
    <scope>NUCLEOTIDE SEQUENCE [LARGE SCALE GENOMIC DNA]</scope>
    <source>
        <strain evidence="1">cv. AL8/78</strain>
    </source>
</reference>
<organism evidence="1 2">
    <name type="scientific">Aegilops tauschii subsp. strangulata</name>
    <name type="common">Goatgrass</name>
    <dbReference type="NCBI Taxonomy" id="200361"/>
    <lineage>
        <taxon>Eukaryota</taxon>
        <taxon>Viridiplantae</taxon>
        <taxon>Streptophyta</taxon>
        <taxon>Embryophyta</taxon>
        <taxon>Tracheophyta</taxon>
        <taxon>Spermatophyta</taxon>
        <taxon>Magnoliopsida</taxon>
        <taxon>Liliopsida</taxon>
        <taxon>Poales</taxon>
        <taxon>Poaceae</taxon>
        <taxon>BOP clade</taxon>
        <taxon>Pooideae</taxon>
        <taxon>Triticodae</taxon>
        <taxon>Triticeae</taxon>
        <taxon>Triticinae</taxon>
        <taxon>Aegilops</taxon>
    </lineage>
</organism>
<dbReference type="Proteomes" id="UP000015105">
    <property type="component" value="Chromosome 4D"/>
</dbReference>
<keyword evidence="2" id="KW-1185">Reference proteome</keyword>
<name>A0A453J620_AEGTS</name>
<dbReference type="EnsemblPlants" id="AET4Gv20809900.4">
    <property type="protein sequence ID" value="AET4Gv20809900.4"/>
    <property type="gene ID" value="AET4Gv20809900"/>
</dbReference>
<dbReference type="Gramene" id="AET4Gv20809900.4">
    <property type="protein sequence ID" value="AET4Gv20809900.4"/>
    <property type="gene ID" value="AET4Gv20809900"/>
</dbReference>
<sequence>MNSRHFVLITDDSCLNHLITRKQGYLFLVHSLINS</sequence>
<accession>A0A453J620</accession>
<reference evidence="2" key="1">
    <citation type="journal article" date="2014" name="Science">
        <title>Ancient hybridizations among the ancestral genomes of bread wheat.</title>
        <authorList>
            <consortium name="International Wheat Genome Sequencing Consortium,"/>
            <person name="Marcussen T."/>
            <person name="Sandve S.R."/>
            <person name="Heier L."/>
            <person name="Spannagl M."/>
            <person name="Pfeifer M."/>
            <person name="Jakobsen K.S."/>
            <person name="Wulff B.B."/>
            <person name="Steuernagel B."/>
            <person name="Mayer K.F."/>
            <person name="Olsen O.A."/>
        </authorList>
    </citation>
    <scope>NUCLEOTIDE SEQUENCE [LARGE SCALE GENOMIC DNA]</scope>
    <source>
        <strain evidence="2">cv. AL8/78</strain>
    </source>
</reference>
<dbReference type="AlphaFoldDB" id="A0A453J620"/>
<protein>
    <submittedName>
        <fullName evidence="1">Uncharacterized protein</fullName>
    </submittedName>
</protein>
<evidence type="ECO:0000313" key="2">
    <source>
        <dbReference type="Proteomes" id="UP000015105"/>
    </source>
</evidence>
<proteinExistence type="predicted"/>
<reference evidence="2" key="2">
    <citation type="journal article" date="2017" name="Nat. Plants">
        <title>The Aegilops tauschii genome reveals multiple impacts of transposons.</title>
        <authorList>
            <person name="Zhao G."/>
            <person name="Zou C."/>
            <person name="Li K."/>
            <person name="Wang K."/>
            <person name="Li T."/>
            <person name="Gao L."/>
            <person name="Zhang X."/>
            <person name="Wang H."/>
            <person name="Yang Z."/>
            <person name="Liu X."/>
            <person name="Jiang W."/>
            <person name="Mao L."/>
            <person name="Kong X."/>
            <person name="Jiao Y."/>
            <person name="Jia J."/>
        </authorList>
    </citation>
    <scope>NUCLEOTIDE SEQUENCE [LARGE SCALE GENOMIC DNA]</scope>
    <source>
        <strain evidence="2">cv. AL8/78</strain>
    </source>
</reference>
<reference evidence="1" key="4">
    <citation type="submission" date="2019-03" db="UniProtKB">
        <authorList>
            <consortium name="EnsemblPlants"/>
        </authorList>
    </citation>
    <scope>IDENTIFICATION</scope>
</reference>